<feature type="domain" description="DCUN1" evidence="2">
    <location>
        <begin position="145"/>
        <end position="272"/>
    </location>
</feature>
<sequence length="278" mass="31151">MAPRVSKSLLQQQQYFVEATGATKAVAQQYLQAHGNVLERAINAYLDEAKNQQGAGALGKQSSQALIALFDRYVDPDEDLVTTDGALAMFEDLGIAPDSVAVLPLSYCLDAPSLGRFHREKYVAGWQKLLGSVKETPEEILAQQREAIPQLLDAFKQDKALFGKSLYKSVYEYAFLFARNEGQKSLPLDVALMLWDMLLPHSPSFSSAERQATFSQADFDSWKRFLTEASGAKVITRDTWLQFLEFTREQDAIANHDFNAAWPSLIDDFVAWARQNTQ</sequence>
<dbReference type="InterPro" id="IPR005176">
    <property type="entry name" value="PONY_dom"/>
</dbReference>
<dbReference type="GO" id="GO:0031624">
    <property type="term" value="F:ubiquitin conjugating enzyme binding"/>
    <property type="evidence" value="ECO:0007669"/>
    <property type="project" value="TreeGrafter"/>
</dbReference>
<evidence type="ECO:0000313" key="4">
    <source>
        <dbReference type="Proteomes" id="UP001219933"/>
    </source>
</evidence>
<evidence type="ECO:0000256" key="1">
    <source>
        <dbReference type="RuleBase" id="RU410713"/>
    </source>
</evidence>
<dbReference type="Pfam" id="PF14555">
    <property type="entry name" value="UBA_4"/>
    <property type="match status" value="1"/>
</dbReference>
<evidence type="ECO:0000259" key="2">
    <source>
        <dbReference type="Pfam" id="PF03556"/>
    </source>
</evidence>
<dbReference type="GO" id="GO:0097602">
    <property type="term" value="F:cullin family protein binding"/>
    <property type="evidence" value="ECO:0007669"/>
    <property type="project" value="TreeGrafter"/>
</dbReference>
<dbReference type="Gene3D" id="1.10.8.10">
    <property type="entry name" value="DNA helicase RuvA subunit, C-terminal domain"/>
    <property type="match status" value="1"/>
</dbReference>
<dbReference type="InterPro" id="IPR042460">
    <property type="entry name" value="DCN1-like_PONY"/>
</dbReference>
<dbReference type="Gene3D" id="1.10.238.200">
    <property type="entry name" value="Cullin, PONY binding domain"/>
    <property type="match status" value="1"/>
</dbReference>
<dbReference type="InterPro" id="IPR014764">
    <property type="entry name" value="DCN-prot"/>
</dbReference>
<comment type="function">
    <text evidence="1">Neddylation of cullins play an essential role in the regulation of SCF-type complexes activity.</text>
</comment>
<dbReference type="Proteomes" id="UP001219933">
    <property type="component" value="Chromosome 2"/>
</dbReference>
<dbReference type="Gene3D" id="1.10.238.10">
    <property type="entry name" value="EF-hand"/>
    <property type="match status" value="1"/>
</dbReference>
<dbReference type="EMBL" id="CP119878">
    <property type="protein sequence ID" value="WFD34434.1"/>
    <property type="molecule type" value="Genomic_DNA"/>
</dbReference>
<dbReference type="PANTHER" id="PTHR12281:SF31">
    <property type="entry name" value="DCN1-LIKE PROTEIN 3"/>
    <property type="match status" value="1"/>
</dbReference>
<protein>
    <recommendedName>
        <fullName evidence="1">Defective in cullin neddylation protein</fullName>
    </recommendedName>
</protein>
<dbReference type="GO" id="GO:0000151">
    <property type="term" value="C:ubiquitin ligase complex"/>
    <property type="evidence" value="ECO:0007669"/>
    <property type="project" value="TreeGrafter"/>
</dbReference>
<gene>
    <name evidence="3" type="primary">DCN1</name>
    <name evidence="3" type="ORF">MCUN1_001275</name>
</gene>
<reference evidence="3" key="1">
    <citation type="submission" date="2023-03" db="EMBL/GenBank/DDBJ databases">
        <title>Mating type loci evolution in Malassezia.</title>
        <authorList>
            <person name="Coelho M.A."/>
        </authorList>
    </citation>
    <scope>NUCLEOTIDE SEQUENCE</scope>
    <source>
        <strain evidence="3">CBS 11721</strain>
    </source>
</reference>
<dbReference type="GO" id="GO:0016874">
    <property type="term" value="F:ligase activity"/>
    <property type="evidence" value="ECO:0007669"/>
    <property type="project" value="UniProtKB-KW"/>
</dbReference>
<organism evidence="3 4">
    <name type="scientific">Malassezia cuniculi</name>
    <dbReference type="NCBI Taxonomy" id="948313"/>
    <lineage>
        <taxon>Eukaryota</taxon>
        <taxon>Fungi</taxon>
        <taxon>Dikarya</taxon>
        <taxon>Basidiomycota</taxon>
        <taxon>Ustilaginomycotina</taxon>
        <taxon>Malasseziomycetes</taxon>
        <taxon>Malasseziales</taxon>
        <taxon>Malasseziaceae</taxon>
        <taxon>Malassezia</taxon>
    </lineage>
</organism>
<name>A0AAF0ESR7_9BASI</name>
<keyword evidence="3" id="KW-0436">Ligase</keyword>
<dbReference type="AlphaFoldDB" id="A0AAF0ESR7"/>
<evidence type="ECO:0000313" key="3">
    <source>
        <dbReference type="EMBL" id="WFD34434.1"/>
    </source>
</evidence>
<accession>A0AAF0ESR7</accession>
<dbReference type="Pfam" id="PF03556">
    <property type="entry name" value="Cullin_binding"/>
    <property type="match status" value="1"/>
</dbReference>
<dbReference type="GO" id="GO:0045116">
    <property type="term" value="P:protein neddylation"/>
    <property type="evidence" value="ECO:0007669"/>
    <property type="project" value="TreeGrafter"/>
</dbReference>
<keyword evidence="4" id="KW-1185">Reference proteome</keyword>
<proteinExistence type="predicted"/>
<dbReference type="PANTHER" id="PTHR12281">
    <property type="entry name" value="RP42 RELATED"/>
    <property type="match status" value="1"/>
</dbReference>
<dbReference type="GO" id="GO:0032182">
    <property type="term" value="F:ubiquitin-like protein binding"/>
    <property type="evidence" value="ECO:0007669"/>
    <property type="project" value="TreeGrafter"/>
</dbReference>